<dbReference type="InterPro" id="IPR017449">
    <property type="entry name" value="Pro-tRNA_synth_II"/>
</dbReference>
<keyword evidence="4" id="KW-1185">Reference proteome</keyword>
<dbReference type="PANTHER" id="PTHR43382:SF2">
    <property type="entry name" value="BIFUNCTIONAL GLUTAMATE_PROLINE--TRNA LIGASE"/>
    <property type="match status" value="1"/>
</dbReference>
<dbReference type="SMART" id="SM00946">
    <property type="entry name" value="ProRS-C_1"/>
    <property type="match status" value="1"/>
</dbReference>
<feature type="domain" description="Proline-tRNA ligase class II C-terminal" evidence="2">
    <location>
        <begin position="30"/>
        <end position="97"/>
    </location>
</feature>
<protein>
    <recommendedName>
        <fullName evidence="2">Proline-tRNA ligase class II C-terminal domain-containing protein</fullName>
    </recommendedName>
</protein>
<keyword evidence="1" id="KW-0648">Protein biosynthesis</keyword>
<proteinExistence type="predicted"/>
<dbReference type="RefSeq" id="WP_226538825.1">
    <property type="nucleotide sequence ID" value="NZ_CP129013.1"/>
</dbReference>
<gene>
    <name evidence="3" type="ORF">LC087_01955</name>
</gene>
<evidence type="ECO:0000313" key="4">
    <source>
        <dbReference type="Proteomes" id="UP001197974"/>
    </source>
</evidence>
<dbReference type="PANTHER" id="PTHR43382">
    <property type="entry name" value="PROLYL-TRNA SYNTHETASE"/>
    <property type="match status" value="1"/>
</dbReference>
<evidence type="ECO:0000259" key="2">
    <source>
        <dbReference type="SMART" id="SM00946"/>
    </source>
</evidence>
<dbReference type="InterPro" id="IPR004499">
    <property type="entry name" value="Pro-tRNA-ligase_IIa_arc-type"/>
</dbReference>
<dbReference type="Proteomes" id="UP001197974">
    <property type="component" value="Chromosome"/>
</dbReference>
<dbReference type="Pfam" id="PF09180">
    <property type="entry name" value="ProRS-C_1"/>
    <property type="match status" value="1"/>
</dbReference>
<reference evidence="3 4" key="1">
    <citation type="submission" date="2023-06" db="EMBL/GenBank/DDBJ databases">
        <title>Five Gram-positive bacteria isolated from mangrove sediments in Shenzhen, Guangdong, China.</title>
        <authorList>
            <person name="Yu S."/>
            <person name="Zheng W."/>
            <person name="Huang Y."/>
        </authorList>
    </citation>
    <scope>NUCLEOTIDE SEQUENCE [LARGE SCALE GENOMIC DNA]</scope>
    <source>
        <strain evidence="3 4">SaN35-3</strain>
    </source>
</reference>
<dbReference type="EMBL" id="CP129013">
    <property type="protein sequence ID" value="WLR43009.1"/>
    <property type="molecule type" value="Genomic_DNA"/>
</dbReference>
<organism evidence="3 4">
    <name type="scientific">Bacillus carboniphilus</name>
    <dbReference type="NCBI Taxonomy" id="86663"/>
    <lineage>
        <taxon>Bacteria</taxon>
        <taxon>Bacillati</taxon>
        <taxon>Bacillota</taxon>
        <taxon>Bacilli</taxon>
        <taxon>Bacillales</taxon>
        <taxon>Bacillaceae</taxon>
        <taxon>Bacillus</taxon>
    </lineage>
</organism>
<dbReference type="InterPro" id="IPR016061">
    <property type="entry name" value="Pro-tRNA_ligase_II_C"/>
</dbReference>
<name>A0ABY9JUD9_9BACI</name>
<sequence length="97" mass="11329">MQFLLEEIQKAMFQKEFERLRKNTSTVRTFEEFKEVLQTNPGFIEAMWCGNEQCETSVKEETGATSRCIPFEQKIVTNECIYCKGEASKIVVWAKAY</sequence>
<accession>A0ABY9JUD9</accession>
<evidence type="ECO:0000313" key="3">
    <source>
        <dbReference type="EMBL" id="WLR43009.1"/>
    </source>
</evidence>
<dbReference type="SUPFAM" id="SSF64586">
    <property type="entry name" value="C-terminal domain of ProRS"/>
    <property type="match status" value="1"/>
</dbReference>
<dbReference type="Gene3D" id="3.30.110.30">
    <property type="entry name" value="C-terminal domain of ProRS"/>
    <property type="match status" value="1"/>
</dbReference>
<evidence type="ECO:0000256" key="1">
    <source>
        <dbReference type="ARBA" id="ARBA00022917"/>
    </source>
</evidence>